<protein>
    <submittedName>
        <fullName evidence="1">Uncharacterized protein (DUF488 family)</fullName>
    </submittedName>
</protein>
<comment type="caution">
    <text evidence="1">The sequence shown here is derived from an EMBL/GenBank/DDBJ whole genome shotgun (WGS) entry which is preliminary data.</text>
</comment>
<dbReference type="PIRSF" id="PIRSF024492">
    <property type="entry name" value="UCP024492"/>
    <property type="match status" value="1"/>
</dbReference>
<dbReference type="RefSeq" id="WP_167302965.1">
    <property type="nucleotide sequence ID" value="NZ_JAASQR010000002.1"/>
</dbReference>
<organism evidence="1 2">
    <name type="scientific">Sphingobium vermicomposti</name>
    <dbReference type="NCBI Taxonomy" id="529005"/>
    <lineage>
        <taxon>Bacteria</taxon>
        <taxon>Pseudomonadati</taxon>
        <taxon>Pseudomonadota</taxon>
        <taxon>Alphaproteobacteria</taxon>
        <taxon>Sphingomonadales</taxon>
        <taxon>Sphingomonadaceae</taxon>
        <taxon>Sphingobium</taxon>
    </lineage>
</organism>
<gene>
    <name evidence="1" type="ORF">FHS54_001281</name>
</gene>
<dbReference type="AlphaFoldDB" id="A0A846MES3"/>
<proteinExistence type="predicted"/>
<dbReference type="InterPro" id="IPR014519">
    <property type="entry name" value="UCP024492"/>
</dbReference>
<reference evidence="1 2" key="1">
    <citation type="submission" date="2020-03" db="EMBL/GenBank/DDBJ databases">
        <title>Genomic Encyclopedia of Type Strains, Phase IV (KMG-IV): sequencing the most valuable type-strain genomes for metagenomic binning, comparative biology and taxonomic classification.</title>
        <authorList>
            <person name="Goeker M."/>
        </authorList>
    </citation>
    <scope>NUCLEOTIDE SEQUENCE [LARGE SCALE GENOMIC DNA]</scope>
    <source>
        <strain evidence="1 2">DSM 21299</strain>
    </source>
</reference>
<evidence type="ECO:0000313" key="2">
    <source>
        <dbReference type="Proteomes" id="UP000576821"/>
    </source>
</evidence>
<name>A0A846MES3_9SPHN</name>
<dbReference type="PANTHER" id="PTHR39337">
    <property type="entry name" value="BLR5642 PROTEIN"/>
    <property type="match status" value="1"/>
</dbReference>
<dbReference type="Proteomes" id="UP000576821">
    <property type="component" value="Unassembled WGS sequence"/>
</dbReference>
<evidence type="ECO:0000313" key="1">
    <source>
        <dbReference type="EMBL" id="NIJ16315.1"/>
    </source>
</evidence>
<keyword evidence="2" id="KW-1185">Reference proteome</keyword>
<dbReference type="Pfam" id="PF04343">
    <property type="entry name" value="DUF488"/>
    <property type="match status" value="1"/>
</dbReference>
<dbReference type="EMBL" id="JAASQR010000002">
    <property type="protein sequence ID" value="NIJ16315.1"/>
    <property type="molecule type" value="Genomic_DNA"/>
</dbReference>
<sequence length="181" mass="20850">MSASPDGHPIYTIGHSTRTIEEFIDILRGGEVQCVVDVRAIPRSRRNPQYNFDSLPETLSRFQIRYELIETLGGRRSRQKDIAPELNAFWENQSFHNYADYALSPQFRDGMDQLKHLAREVSCALMCSEAVWWRCHRRIISDYLLADGWRVLHLMGQGRIEPAKLSSGAELASDRVIYPPE</sequence>
<dbReference type="InterPro" id="IPR007438">
    <property type="entry name" value="DUF488"/>
</dbReference>
<accession>A0A846MES3</accession>
<dbReference type="PANTHER" id="PTHR39337:SF1">
    <property type="entry name" value="BLR5642 PROTEIN"/>
    <property type="match status" value="1"/>
</dbReference>